<dbReference type="GO" id="GO:0016787">
    <property type="term" value="F:hydrolase activity"/>
    <property type="evidence" value="ECO:0007669"/>
    <property type="project" value="UniProtKB-KW"/>
</dbReference>
<keyword evidence="3 7" id="KW-0347">Helicase</keyword>
<dbReference type="PROSITE" id="PS00039">
    <property type="entry name" value="DEAD_ATP_HELICASE"/>
    <property type="match status" value="1"/>
</dbReference>
<feature type="domain" description="Helicase ATP-binding" evidence="9">
    <location>
        <begin position="34"/>
        <end position="204"/>
    </location>
</feature>
<feature type="compositionally biased region" description="Basic and acidic residues" evidence="8">
    <location>
        <begin position="507"/>
        <end position="525"/>
    </location>
</feature>
<comment type="caution">
    <text evidence="12">The sequence shown here is derived from an EMBL/GenBank/DDBJ whole genome shotgun (WGS) entry which is preliminary data.</text>
</comment>
<dbReference type="AlphaFoldDB" id="S0FHD5"/>
<dbReference type="PANTHER" id="PTHR47959:SF1">
    <property type="entry name" value="ATP-DEPENDENT RNA HELICASE DBPA"/>
    <property type="match status" value="1"/>
</dbReference>
<evidence type="ECO:0000256" key="8">
    <source>
        <dbReference type="SAM" id="MobiDB-lite"/>
    </source>
</evidence>
<dbReference type="Pfam" id="PF00270">
    <property type="entry name" value="DEAD"/>
    <property type="match status" value="1"/>
</dbReference>
<dbReference type="PANTHER" id="PTHR47959">
    <property type="entry name" value="ATP-DEPENDENT RNA HELICASE RHLE-RELATED"/>
    <property type="match status" value="1"/>
</dbReference>
<feature type="short sequence motif" description="Q motif" evidence="6">
    <location>
        <begin position="3"/>
        <end position="31"/>
    </location>
</feature>
<dbReference type="EMBL" id="AORV01000068">
    <property type="protein sequence ID" value="EMS69271.1"/>
    <property type="molecule type" value="Genomic_DNA"/>
</dbReference>
<dbReference type="CDD" id="cd18787">
    <property type="entry name" value="SF2_C_DEAD"/>
    <property type="match status" value="1"/>
</dbReference>
<evidence type="ECO:0000313" key="13">
    <source>
        <dbReference type="Proteomes" id="UP000014155"/>
    </source>
</evidence>
<evidence type="ECO:0000256" key="1">
    <source>
        <dbReference type="ARBA" id="ARBA00022741"/>
    </source>
</evidence>
<dbReference type="CDD" id="cd00268">
    <property type="entry name" value="DEADc"/>
    <property type="match status" value="1"/>
</dbReference>
<dbReference type="InterPro" id="IPR011545">
    <property type="entry name" value="DEAD/DEAH_box_helicase_dom"/>
</dbReference>
<evidence type="ECO:0000256" key="6">
    <source>
        <dbReference type="PROSITE-ProRule" id="PRU00552"/>
    </source>
</evidence>
<keyword evidence="1 7" id="KW-0547">Nucleotide-binding</keyword>
<comment type="similarity">
    <text evidence="5 7">Belongs to the DEAD box helicase family.</text>
</comment>
<evidence type="ECO:0000259" key="9">
    <source>
        <dbReference type="PROSITE" id="PS51192"/>
    </source>
</evidence>
<dbReference type="Proteomes" id="UP000014155">
    <property type="component" value="Unassembled WGS sequence"/>
</dbReference>
<reference evidence="12 13" key="1">
    <citation type="journal article" date="2013" name="Genome Announc.">
        <title>Draft Genome Sequence of the Cellulolytic, Mesophilic, Anaerobic Bacterium Clostridium termitidis Strain CT1112 (DSM 5398).</title>
        <authorList>
            <person name="Lal S."/>
            <person name="Ramachandran U."/>
            <person name="Zhang X."/>
            <person name="Munir R."/>
            <person name="Sparling R."/>
            <person name="Levin D.B."/>
        </authorList>
    </citation>
    <scope>NUCLEOTIDE SEQUENCE [LARGE SCALE GENOMIC DNA]</scope>
    <source>
        <strain evidence="12 13">CT1112</strain>
    </source>
</reference>
<evidence type="ECO:0000256" key="3">
    <source>
        <dbReference type="ARBA" id="ARBA00022806"/>
    </source>
</evidence>
<dbReference type="STRING" id="1195236.CTER_5045"/>
<dbReference type="InterPro" id="IPR014014">
    <property type="entry name" value="RNA_helicase_DEAD_Q_motif"/>
</dbReference>
<dbReference type="GO" id="GO:0005829">
    <property type="term" value="C:cytosol"/>
    <property type="evidence" value="ECO:0007669"/>
    <property type="project" value="TreeGrafter"/>
</dbReference>
<dbReference type="SMART" id="SM00487">
    <property type="entry name" value="DEXDc"/>
    <property type="match status" value="1"/>
</dbReference>
<evidence type="ECO:0000259" key="10">
    <source>
        <dbReference type="PROSITE" id="PS51194"/>
    </source>
</evidence>
<dbReference type="InterPro" id="IPR014001">
    <property type="entry name" value="Helicase_ATP-bd"/>
</dbReference>
<feature type="region of interest" description="Disordered" evidence="8">
    <location>
        <begin position="390"/>
        <end position="542"/>
    </location>
</feature>
<feature type="domain" description="DEAD-box RNA helicase Q" evidence="11">
    <location>
        <begin position="3"/>
        <end position="31"/>
    </location>
</feature>
<dbReference type="GO" id="GO:0003676">
    <property type="term" value="F:nucleic acid binding"/>
    <property type="evidence" value="ECO:0007669"/>
    <property type="project" value="InterPro"/>
</dbReference>
<dbReference type="SMART" id="SM00490">
    <property type="entry name" value="HELICc"/>
    <property type="match status" value="1"/>
</dbReference>
<evidence type="ECO:0000256" key="2">
    <source>
        <dbReference type="ARBA" id="ARBA00022801"/>
    </source>
</evidence>
<name>S0FHD5_RUMCE</name>
<dbReference type="InterPro" id="IPR000629">
    <property type="entry name" value="RNA-helicase_DEAD-box_CS"/>
</dbReference>
<dbReference type="InterPro" id="IPR001650">
    <property type="entry name" value="Helicase_C-like"/>
</dbReference>
<dbReference type="SUPFAM" id="SSF52540">
    <property type="entry name" value="P-loop containing nucleoside triphosphate hydrolases"/>
    <property type="match status" value="1"/>
</dbReference>
<organism evidence="12 13">
    <name type="scientific">Ruminiclostridium cellobioparum subsp. termitidis CT1112</name>
    <dbReference type="NCBI Taxonomy" id="1195236"/>
    <lineage>
        <taxon>Bacteria</taxon>
        <taxon>Bacillati</taxon>
        <taxon>Bacillota</taxon>
        <taxon>Clostridia</taxon>
        <taxon>Eubacteriales</taxon>
        <taxon>Oscillospiraceae</taxon>
        <taxon>Ruminiclostridium</taxon>
    </lineage>
</organism>
<evidence type="ECO:0000313" key="12">
    <source>
        <dbReference type="EMBL" id="EMS69271.1"/>
    </source>
</evidence>
<keyword evidence="13" id="KW-1185">Reference proteome</keyword>
<dbReference type="Pfam" id="PF00271">
    <property type="entry name" value="Helicase_C"/>
    <property type="match status" value="1"/>
</dbReference>
<evidence type="ECO:0000256" key="7">
    <source>
        <dbReference type="RuleBase" id="RU000492"/>
    </source>
</evidence>
<keyword evidence="4 7" id="KW-0067">ATP-binding</keyword>
<dbReference type="PROSITE" id="PS51192">
    <property type="entry name" value="HELICASE_ATP_BIND_1"/>
    <property type="match status" value="1"/>
</dbReference>
<dbReference type="InterPro" id="IPR044742">
    <property type="entry name" value="DEAD/DEAH_RhlB"/>
</dbReference>
<dbReference type="GO" id="GO:0003724">
    <property type="term" value="F:RNA helicase activity"/>
    <property type="evidence" value="ECO:0007669"/>
    <property type="project" value="InterPro"/>
</dbReference>
<dbReference type="PROSITE" id="PS51194">
    <property type="entry name" value="HELICASE_CTER"/>
    <property type="match status" value="1"/>
</dbReference>
<dbReference type="PROSITE" id="PS51195">
    <property type="entry name" value="Q_MOTIF"/>
    <property type="match status" value="1"/>
</dbReference>
<proteinExistence type="inferred from homology"/>
<dbReference type="RefSeq" id="WP_004630554.1">
    <property type="nucleotide sequence ID" value="NZ_AORV01000068.1"/>
</dbReference>
<protein>
    <submittedName>
        <fullName evidence="12">DEAD/DEAH box helicase</fullName>
    </submittedName>
</protein>
<evidence type="ECO:0000256" key="5">
    <source>
        <dbReference type="ARBA" id="ARBA00038437"/>
    </source>
</evidence>
<dbReference type="GO" id="GO:0005524">
    <property type="term" value="F:ATP binding"/>
    <property type="evidence" value="ECO:0007669"/>
    <property type="project" value="UniProtKB-KW"/>
</dbReference>
<gene>
    <name evidence="12" type="ORF">CTER_5045</name>
</gene>
<keyword evidence="2 7" id="KW-0378">Hydrolase</keyword>
<evidence type="ECO:0000259" key="11">
    <source>
        <dbReference type="PROSITE" id="PS51195"/>
    </source>
</evidence>
<feature type="compositionally biased region" description="Basic and acidic residues" evidence="8">
    <location>
        <begin position="478"/>
        <end position="499"/>
    </location>
</feature>
<dbReference type="InterPro" id="IPR050079">
    <property type="entry name" value="DEAD_box_RNA_helicase"/>
</dbReference>
<feature type="domain" description="Helicase C-terminal" evidence="10">
    <location>
        <begin position="231"/>
        <end position="375"/>
    </location>
</feature>
<dbReference type="PATRIC" id="fig|1195236.3.peg.5240"/>
<dbReference type="InterPro" id="IPR027417">
    <property type="entry name" value="P-loop_NTPase"/>
</dbReference>
<dbReference type="Gene3D" id="3.40.50.300">
    <property type="entry name" value="P-loop containing nucleotide triphosphate hydrolases"/>
    <property type="match status" value="2"/>
</dbReference>
<accession>S0FHD5</accession>
<evidence type="ECO:0000256" key="4">
    <source>
        <dbReference type="ARBA" id="ARBA00022840"/>
    </source>
</evidence>
<dbReference type="eggNOG" id="COG0513">
    <property type="taxonomic scope" value="Bacteria"/>
</dbReference>
<sequence length="562" mass="61869">MENSFNNLGIIPPILKALDEMGFQTPTEVQSRGIPHILNKEDLIVMSKTGSGKTAVFGVSMLQLTDPAVAAPQGLILAPVRELAVQVDSDIKKMAKHLSHKTTAVYGQHNMTTEVQALKKGVTIVTGTPGRVFDHIQQGNLITKNIRFLVLDEADRMLDMGFLDQVKRIIRSLPKDRVTLLFSATMPPEIHRICSEYMKNPVTIEIESQTKTVDSIQQEYYRVLPNEKRTQLNRLLLVEQPESCMIFCNTRIAVDHVQGFLTKQGYASEALHGDIPQGKRTKTIQQFKQGEFHILVATDVAARGIHIDNLSLVINYDVPVEKDSYVHRIGRTGRAGNGGKAVSMVTSDDIMTLYEIEEHIGAMIPETDLPSEELLNRRKAEAADWLAANALKEKPAKTPRLSAGTADKGSLRSSGQSRSPKAGERQKNPAEGKPRNNQKVRENNISRTKSKDSGEEKSPVRHNSPASAAAPNRQKVRTVPDARTVKKETGKEGLGEVKAKPANQKSGVERKPNTGRDRFDRRDYVRSAGTESGQAAGKNAAAVTAVKKKPLLKRLLASILGK</sequence>
<feature type="compositionally biased region" description="Basic and acidic residues" evidence="8">
    <location>
        <begin position="421"/>
        <end position="459"/>
    </location>
</feature>